<evidence type="ECO:0000313" key="1">
    <source>
        <dbReference type="EMBL" id="PNR60431.1"/>
    </source>
</evidence>
<organism evidence="1">
    <name type="scientific">Physcomitrium patens</name>
    <name type="common">Spreading-leaved earth moss</name>
    <name type="synonym">Physcomitrella patens</name>
    <dbReference type="NCBI Taxonomy" id="3218"/>
    <lineage>
        <taxon>Eukaryota</taxon>
        <taxon>Viridiplantae</taxon>
        <taxon>Streptophyta</taxon>
        <taxon>Embryophyta</taxon>
        <taxon>Bryophyta</taxon>
        <taxon>Bryophytina</taxon>
        <taxon>Bryopsida</taxon>
        <taxon>Funariidae</taxon>
        <taxon>Funariales</taxon>
        <taxon>Funariaceae</taxon>
        <taxon>Physcomitrium</taxon>
    </lineage>
</organism>
<proteinExistence type="predicted"/>
<dbReference type="AlphaFoldDB" id="A0A2K1L335"/>
<dbReference type="EMBL" id="ABEU02000002">
    <property type="protein sequence ID" value="PNR60431.1"/>
    <property type="molecule type" value="Genomic_DNA"/>
</dbReference>
<reference evidence="2" key="3">
    <citation type="submission" date="2020-12" db="UniProtKB">
        <authorList>
            <consortium name="EnsemblPlants"/>
        </authorList>
    </citation>
    <scope>IDENTIFICATION</scope>
</reference>
<dbReference type="Gramene" id="Pp3c2_26360V3.1">
    <property type="protein sequence ID" value="PAC:32934543.CDS.1"/>
    <property type="gene ID" value="Pp3c2_26360"/>
</dbReference>
<evidence type="ECO:0000313" key="2">
    <source>
        <dbReference type="EnsemblPlants" id="PAC:32934543.CDS.1"/>
    </source>
</evidence>
<dbReference type="EnsemblPlants" id="Pp3c2_26360V3.1">
    <property type="protein sequence ID" value="PAC:32934543.CDS.1"/>
    <property type="gene ID" value="Pp3c2_26360"/>
</dbReference>
<protein>
    <submittedName>
        <fullName evidence="1 2">Uncharacterized protein</fullName>
    </submittedName>
</protein>
<accession>A0A2K1L335</accession>
<sequence length="90" mass="10320">MSLEHLGAEHYFSQFCQILVELFAIGVKLKDADLVQKSLPDSNDYFLSRYTSGGGYPTFDQLQSRIMLEESRCQTKRGTNPTSDKALYYR</sequence>
<dbReference type="Proteomes" id="UP000006727">
    <property type="component" value="Chromosome 2"/>
</dbReference>
<dbReference type="InParanoid" id="A0A2K1L335"/>
<keyword evidence="3" id="KW-1185">Reference proteome</keyword>
<dbReference type="PaxDb" id="3218-PP1S22_421V6.1"/>
<name>A0A2K1L335_PHYPA</name>
<reference evidence="1 3" key="2">
    <citation type="journal article" date="2018" name="Plant J.">
        <title>The Physcomitrella patens chromosome-scale assembly reveals moss genome structure and evolution.</title>
        <authorList>
            <person name="Lang D."/>
            <person name="Ullrich K.K."/>
            <person name="Murat F."/>
            <person name="Fuchs J."/>
            <person name="Jenkins J."/>
            <person name="Haas F.B."/>
            <person name="Piednoel M."/>
            <person name="Gundlach H."/>
            <person name="Van Bel M."/>
            <person name="Meyberg R."/>
            <person name="Vives C."/>
            <person name="Morata J."/>
            <person name="Symeonidi A."/>
            <person name="Hiss M."/>
            <person name="Muchero W."/>
            <person name="Kamisugi Y."/>
            <person name="Saleh O."/>
            <person name="Blanc G."/>
            <person name="Decker E.L."/>
            <person name="van Gessel N."/>
            <person name="Grimwood J."/>
            <person name="Hayes R.D."/>
            <person name="Graham S.W."/>
            <person name="Gunter L.E."/>
            <person name="McDaniel S.F."/>
            <person name="Hoernstein S.N.W."/>
            <person name="Larsson A."/>
            <person name="Li F.W."/>
            <person name="Perroud P.F."/>
            <person name="Phillips J."/>
            <person name="Ranjan P."/>
            <person name="Rokshar D.S."/>
            <person name="Rothfels C.J."/>
            <person name="Schneider L."/>
            <person name="Shu S."/>
            <person name="Stevenson D.W."/>
            <person name="Thummler F."/>
            <person name="Tillich M."/>
            <person name="Villarreal Aguilar J.C."/>
            <person name="Widiez T."/>
            <person name="Wong G.K."/>
            <person name="Wymore A."/>
            <person name="Zhang Y."/>
            <person name="Zimmer A.D."/>
            <person name="Quatrano R.S."/>
            <person name="Mayer K.F.X."/>
            <person name="Goodstein D."/>
            <person name="Casacuberta J.M."/>
            <person name="Vandepoele K."/>
            <person name="Reski R."/>
            <person name="Cuming A.C."/>
            <person name="Tuskan G.A."/>
            <person name="Maumus F."/>
            <person name="Salse J."/>
            <person name="Schmutz J."/>
            <person name="Rensing S.A."/>
        </authorList>
    </citation>
    <scope>NUCLEOTIDE SEQUENCE [LARGE SCALE GENOMIC DNA]</scope>
    <source>
        <strain evidence="2 3">cv. Gransden 2004</strain>
    </source>
</reference>
<reference evidence="1 3" key="1">
    <citation type="journal article" date="2008" name="Science">
        <title>The Physcomitrella genome reveals evolutionary insights into the conquest of land by plants.</title>
        <authorList>
            <person name="Rensing S."/>
            <person name="Lang D."/>
            <person name="Zimmer A."/>
            <person name="Terry A."/>
            <person name="Salamov A."/>
            <person name="Shapiro H."/>
            <person name="Nishiyama T."/>
            <person name="Perroud P.-F."/>
            <person name="Lindquist E."/>
            <person name="Kamisugi Y."/>
            <person name="Tanahashi T."/>
            <person name="Sakakibara K."/>
            <person name="Fujita T."/>
            <person name="Oishi K."/>
            <person name="Shin-I T."/>
            <person name="Kuroki Y."/>
            <person name="Toyoda A."/>
            <person name="Suzuki Y."/>
            <person name="Hashimoto A."/>
            <person name="Yamaguchi K."/>
            <person name="Sugano A."/>
            <person name="Kohara Y."/>
            <person name="Fujiyama A."/>
            <person name="Anterola A."/>
            <person name="Aoki S."/>
            <person name="Ashton N."/>
            <person name="Barbazuk W.B."/>
            <person name="Barker E."/>
            <person name="Bennetzen J."/>
            <person name="Bezanilla M."/>
            <person name="Blankenship R."/>
            <person name="Cho S.H."/>
            <person name="Dutcher S."/>
            <person name="Estelle M."/>
            <person name="Fawcett J.A."/>
            <person name="Gundlach H."/>
            <person name="Hanada K."/>
            <person name="Heyl A."/>
            <person name="Hicks K.A."/>
            <person name="Hugh J."/>
            <person name="Lohr M."/>
            <person name="Mayer K."/>
            <person name="Melkozernov A."/>
            <person name="Murata T."/>
            <person name="Nelson D."/>
            <person name="Pils B."/>
            <person name="Prigge M."/>
            <person name="Reiss B."/>
            <person name="Renner T."/>
            <person name="Rombauts S."/>
            <person name="Rushton P."/>
            <person name="Sanderfoot A."/>
            <person name="Schween G."/>
            <person name="Shiu S.-H."/>
            <person name="Stueber K."/>
            <person name="Theodoulou F.L."/>
            <person name="Tu H."/>
            <person name="Van de Peer Y."/>
            <person name="Verrier P.J."/>
            <person name="Waters E."/>
            <person name="Wood A."/>
            <person name="Yang L."/>
            <person name="Cove D."/>
            <person name="Cuming A."/>
            <person name="Hasebe M."/>
            <person name="Lucas S."/>
            <person name="Mishler D.B."/>
            <person name="Reski R."/>
            <person name="Grigoriev I."/>
            <person name="Quatrano R.S."/>
            <person name="Boore J.L."/>
        </authorList>
    </citation>
    <scope>NUCLEOTIDE SEQUENCE [LARGE SCALE GENOMIC DNA]</scope>
    <source>
        <strain evidence="2 3">cv. Gransden 2004</strain>
    </source>
</reference>
<evidence type="ECO:0000313" key="3">
    <source>
        <dbReference type="Proteomes" id="UP000006727"/>
    </source>
</evidence>
<gene>
    <name evidence="1" type="ORF">PHYPA_003224</name>
</gene>